<keyword evidence="4 11" id="KW-0808">Transferase</keyword>
<gene>
    <name evidence="11" type="primary">ept</name>
</gene>
<dbReference type="NCBIfam" id="NF028537">
    <property type="entry name" value="P_eth_NH2_trans"/>
    <property type="match status" value="1"/>
</dbReference>
<protein>
    <submittedName>
        <fullName evidence="11">Phosphoethanolamine transferase</fullName>
    </submittedName>
</protein>
<dbReference type="InterPro" id="IPR017850">
    <property type="entry name" value="Alkaline_phosphatase_core_sf"/>
</dbReference>
<dbReference type="AlphaFoldDB" id="A0A0H5BY27"/>
<evidence type="ECO:0000256" key="1">
    <source>
        <dbReference type="ARBA" id="ARBA00004429"/>
    </source>
</evidence>
<dbReference type="Pfam" id="PF08019">
    <property type="entry name" value="EptA_B_N"/>
    <property type="match status" value="1"/>
</dbReference>
<reference evidence="11" key="1">
    <citation type="submission" date="2015-02" db="EMBL/GenBank/DDBJ databases">
        <authorList>
            <person name="Telke A."/>
        </authorList>
    </citation>
    <scope>NUCLEOTIDE SEQUENCE</scope>
    <source>
        <strain evidence="11">MARS 14</strain>
    </source>
</reference>
<name>A0A0H5BY27_9GAMM</name>
<organism evidence="11">
    <name type="scientific">Shewanella algae</name>
    <dbReference type="NCBI Taxonomy" id="38313"/>
    <lineage>
        <taxon>Bacteria</taxon>
        <taxon>Pseudomonadati</taxon>
        <taxon>Pseudomonadota</taxon>
        <taxon>Gammaproteobacteria</taxon>
        <taxon>Alteromonadales</taxon>
        <taxon>Shewanellaceae</taxon>
        <taxon>Shewanella</taxon>
    </lineage>
</organism>
<keyword evidence="2" id="KW-1003">Cell membrane</keyword>
<evidence type="ECO:0000256" key="6">
    <source>
        <dbReference type="ARBA" id="ARBA00022989"/>
    </source>
</evidence>
<feature type="transmembrane region" description="Helical" evidence="8">
    <location>
        <begin position="149"/>
        <end position="171"/>
    </location>
</feature>
<dbReference type="PANTHER" id="PTHR30443:SF0">
    <property type="entry name" value="PHOSPHOETHANOLAMINE TRANSFERASE EPTA"/>
    <property type="match status" value="1"/>
</dbReference>
<evidence type="ECO:0000259" key="10">
    <source>
        <dbReference type="Pfam" id="PF08019"/>
    </source>
</evidence>
<evidence type="ECO:0000256" key="5">
    <source>
        <dbReference type="ARBA" id="ARBA00022692"/>
    </source>
</evidence>
<evidence type="ECO:0000256" key="7">
    <source>
        <dbReference type="ARBA" id="ARBA00023136"/>
    </source>
</evidence>
<keyword evidence="7 8" id="KW-0472">Membrane</keyword>
<dbReference type="RefSeq" id="WP_044734465.1">
    <property type="nucleotide sequence ID" value="NZ_LN810019.1"/>
</dbReference>
<dbReference type="InterPro" id="IPR000917">
    <property type="entry name" value="Sulfatase_N"/>
</dbReference>
<evidence type="ECO:0000256" key="8">
    <source>
        <dbReference type="SAM" id="Phobius"/>
    </source>
</evidence>
<keyword evidence="3" id="KW-0997">Cell inner membrane</keyword>
<dbReference type="InterPro" id="IPR058130">
    <property type="entry name" value="PEA_transf_C"/>
</dbReference>
<feature type="transmembrane region" description="Helical" evidence="8">
    <location>
        <begin position="12"/>
        <end position="32"/>
    </location>
</feature>
<dbReference type="SUPFAM" id="SSF53649">
    <property type="entry name" value="Alkaline phosphatase-like"/>
    <property type="match status" value="1"/>
</dbReference>
<dbReference type="InterPro" id="IPR040423">
    <property type="entry name" value="PEA_transferase"/>
</dbReference>
<comment type="subcellular location">
    <subcellularLocation>
        <location evidence="1">Cell inner membrane</location>
        <topology evidence="1">Multi-pass membrane protein</topology>
    </subcellularLocation>
</comment>
<dbReference type="GO" id="GO:0009244">
    <property type="term" value="P:lipopolysaccharide core region biosynthetic process"/>
    <property type="evidence" value="ECO:0007669"/>
    <property type="project" value="TreeGrafter"/>
</dbReference>
<proteinExistence type="predicted"/>
<evidence type="ECO:0000256" key="4">
    <source>
        <dbReference type="ARBA" id="ARBA00022679"/>
    </source>
</evidence>
<dbReference type="GO" id="GO:0016776">
    <property type="term" value="F:phosphotransferase activity, phosphate group as acceptor"/>
    <property type="evidence" value="ECO:0007669"/>
    <property type="project" value="TreeGrafter"/>
</dbReference>
<accession>A0A0H5BY27</accession>
<evidence type="ECO:0000256" key="2">
    <source>
        <dbReference type="ARBA" id="ARBA00022475"/>
    </source>
</evidence>
<dbReference type="PANTHER" id="PTHR30443">
    <property type="entry name" value="INNER MEMBRANE PROTEIN"/>
    <property type="match status" value="1"/>
</dbReference>
<dbReference type="EMBL" id="LN811438">
    <property type="protein sequence ID" value="CEP20209.1"/>
    <property type="molecule type" value="Genomic_DNA"/>
</dbReference>
<dbReference type="InterPro" id="IPR012549">
    <property type="entry name" value="EptA-like_N"/>
</dbReference>
<keyword evidence="5 8" id="KW-0812">Transmembrane</keyword>
<feature type="domain" description="Sulfatase N-terminal" evidence="9">
    <location>
        <begin position="232"/>
        <end position="524"/>
    </location>
</feature>
<feature type="domain" description="Phosphoethanolamine transferase N-terminal" evidence="10">
    <location>
        <begin position="55"/>
        <end position="205"/>
    </location>
</feature>
<keyword evidence="6 8" id="KW-1133">Transmembrane helix</keyword>
<dbReference type="GO" id="GO:0005886">
    <property type="term" value="C:plasma membrane"/>
    <property type="evidence" value="ECO:0007669"/>
    <property type="project" value="UniProtKB-SubCell"/>
</dbReference>
<sequence>MSVLNPISVNRLTFVLALFFVAVFNVPFFTIVKQGLENQAHVDPLFVATIPIFLISALGILFSLFSFKYILKPFFIVLLLCSSGVFFAAFKYGVVFDTGMIENTFQTNSAEALTYVNWASMLNLLLTGVLPAVLLYRTQIAYKPMGKELAYKALYIIANVLIIVVIAFFYMQNYLAFGRNNDEIKRYIVPTYFVGSAAKYINQHYLQKPLEYQKLGTDAKQVKPAGETKPRLMVLVVGETARAQNYQYYGYDRPTNVYTKEISPLIFSDVSSCGTATAVSLPCMFSRMSREDYDSRAAKAQDTAVDVLNHAGVKVQWFDNDSGCKGVCDRVENKLIALNADPKLCDGQFCQDQVLLDELKQALLQPNNGQDRLIVLHIIGSHGPTYYLRYPDQYRRFTPDCQRSDIQNCSREQLTNTYDNTILYTDYIVSQVVEQLKGRSIDYDTAMMYLSDHGESLGEKGMYLHGSPYAIAPSEQTRVPWMAWFSKQFKQQLGLNDDCLAKEAAAKSVSHDNLFDTLLGLFDVSSKVYRPELDLIALCRR</sequence>
<dbReference type="CDD" id="cd16017">
    <property type="entry name" value="LptA"/>
    <property type="match status" value="1"/>
</dbReference>
<evidence type="ECO:0000259" key="9">
    <source>
        <dbReference type="Pfam" id="PF00884"/>
    </source>
</evidence>
<feature type="transmembrane region" description="Helical" evidence="8">
    <location>
        <begin position="115"/>
        <end position="137"/>
    </location>
</feature>
<dbReference type="Pfam" id="PF00884">
    <property type="entry name" value="Sulfatase"/>
    <property type="match status" value="1"/>
</dbReference>
<feature type="transmembrane region" description="Helical" evidence="8">
    <location>
        <begin position="74"/>
        <end position="95"/>
    </location>
</feature>
<dbReference type="BRENDA" id="2.7.8.43">
    <property type="organism ID" value="7007"/>
</dbReference>
<evidence type="ECO:0000256" key="3">
    <source>
        <dbReference type="ARBA" id="ARBA00022519"/>
    </source>
</evidence>
<dbReference type="Gene3D" id="3.40.720.10">
    <property type="entry name" value="Alkaline Phosphatase, subunit A"/>
    <property type="match status" value="1"/>
</dbReference>
<dbReference type="SMR" id="A0A0H5BY27"/>
<reference evidence="11" key="2">
    <citation type="submission" date="2015-07" db="EMBL/GenBank/DDBJ databases">
        <title>Antibiotic resistome in Shewanella algae MARS 14.</title>
        <authorList>
            <person name="Telke A.A."/>
            <person name="Rolain J.M."/>
        </authorList>
    </citation>
    <scope>NUCLEOTIDE SEQUENCE</scope>
    <source>
        <strain evidence="11">MARS 14</strain>
    </source>
</reference>
<evidence type="ECO:0000313" key="11">
    <source>
        <dbReference type="EMBL" id="CEP20209.1"/>
    </source>
</evidence>
<feature type="transmembrane region" description="Helical" evidence="8">
    <location>
        <begin position="44"/>
        <end position="67"/>
    </location>
</feature>